<organism evidence="2 3">
    <name type="scientific">Psychrobacillus faecigallinarum</name>
    <dbReference type="NCBI Taxonomy" id="2762235"/>
    <lineage>
        <taxon>Bacteria</taxon>
        <taxon>Bacillati</taxon>
        <taxon>Bacillota</taxon>
        <taxon>Bacilli</taxon>
        <taxon>Bacillales</taxon>
        <taxon>Bacillaceae</taxon>
        <taxon>Psychrobacillus</taxon>
    </lineage>
</organism>
<dbReference type="RefSeq" id="WP_151112589.1">
    <property type="nucleotide sequence ID" value="NZ_JACSQO010000012.1"/>
</dbReference>
<dbReference type="InterPro" id="IPR036514">
    <property type="entry name" value="SGNH_hydro_sf"/>
</dbReference>
<dbReference type="PANTHER" id="PTHR14209:SF19">
    <property type="entry name" value="ISOAMYL ACETATE-HYDROLYZING ESTERASE 1 HOMOLOG"/>
    <property type="match status" value="1"/>
</dbReference>
<dbReference type="Proteomes" id="UP000640786">
    <property type="component" value="Unassembled WGS sequence"/>
</dbReference>
<evidence type="ECO:0000313" key="2">
    <source>
        <dbReference type="EMBL" id="MBD7946054.1"/>
    </source>
</evidence>
<keyword evidence="3" id="KW-1185">Reference proteome</keyword>
<feature type="domain" description="SGNH hydrolase-type esterase" evidence="1">
    <location>
        <begin position="6"/>
        <end position="174"/>
    </location>
</feature>
<reference evidence="2 3" key="1">
    <citation type="submission" date="2020-08" db="EMBL/GenBank/DDBJ databases">
        <title>A Genomic Blueprint of the Chicken Gut Microbiome.</title>
        <authorList>
            <person name="Gilroy R."/>
            <person name="Ravi A."/>
            <person name="Getino M."/>
            <person name="Pursley I."/>
            <person name="Horton D.L."/>
            <person name="Alikhan N.-F."/>
            <person name="Baker D."/>
            <person name="Gharbi K."/>
            <person name="Hall N."/>
            <person name="Watson M."/>
            <person name="Adriaenssens E.M."/>
            <person name="Foster-Nyarko E."/>
            <person name="Jarju S."/>
            <person name="Secka A."/>
            <person name="Antonio M."/>
            <person name="Oren A."/>
            <person name="Chaudhuri R."/>
            <person name="La Ragione R.M."/>
            <person name="Hildebrand F."/>
            <person name="Pallen M.J."/>
        </authorList>
    </citation>
    <scope>NUCLEOTIDE SEQUENCE [LARGE SCALE GENOMIC DNA]</scope>
    <source>
        <strain evidence="2 3">Sa2BUA9</strain>
    </source>
</reference>
<dbReference type="PANTHER" id="PTHR14209">
    <property type="entry name" value="ISOAMYL ACETATE-HYDROLYZING ESTERASE 1"/>
    <property type="match status" value="1"/>
</dbReference>
<sequence length="208" mass="23450">MTTVVCFGDSITARKEGYPAPALTFKLSHKLPDYDFINAGVSGNTTEQAIERFAADVIAKKPDFVTVLFGANDSASHRLVDIEQYKRNLCTFAKVIGPHKTILITPAPVDEFLQENRTNERLQRYATVVNEVAKETGSQYIDFFTAMYSRENYKELLIGEKDDGLHFGEAGYEILSDLIANKLVEINRDPPKKGLFEKVISLFFEKEK</sequence>
<evidence type="ECO:0000313" key="3">
    <source>
        <dbReference type="Proteomes" id="UP000640786"/>
    </source>
</evidence>
<dbReference type="EMBL" id="JACSQO010000012">
    <property type="protein sequence ID" value="MBD7946054.1"/>
    <property type="molecule type" value="Genomic_DNA"/>
</dbReference>
<gene>
    <name evidence="2" type="ORF">H9650_18270</name>
</gene>
<dbReference type="Pfam" id="PF13472">
    <property type="entry name" value="Lipase_GDSL_2"/>
    <property type="match status" value="1"/>
</dbReference>
<name>A0ABR8RE17_9BACI</name>
<protein>
    <submittedName>
        <fullName evidence="2">Esterase</fullName>
    </submittedName>
</protein>
<proteinExistence type="predicted"/>
<dbReference type="InterPro" id="IPR013830">
    <property type="entry name" value="SGNH_hydro"/>
</dbReference>
<dbReference type="InterPro" id="IPR045136">
    <property type="entry name" value="Iah1-like"/>
</dbReference>
<dbReference type="SUPFAM" id="SSF52266">
    <property type="entry name" value="SGNH hydrolase"/>
    <property type="match status" value="1"/>
</dbReference>
<comment type="caution">
    <text evidence="2">The sequence shown here is derived from an EMBL/GenBank/DDBJ whole genome shotgun (WGS) entry which is preliminary data.</text>
</comment>
<dbReference type="Gene3D" id="3.40.50.1110">
    <property type="entry name" value="SGNH hydrolase"/>
    <property type="match status" value="1"/>
</dbReference>
<accession>A0ABR8RE17</accession>
<evidence type="ECO:0000259" key="1">
    <source>
        <dbReference type="Pfam" id="PF13472"/>
    </source>
</evidence>